<dbReference type="PANTHER" id="PTHR34200">
    <property type="entry name" value="DENTIN SIALOPHOSPHOPROTEIN-LIKE ISOFORM X1"/>
    <property type="match status" value="1"/>
</dbReference>
<dbReference type="Pfam" id="PF24053">
    <property type="entry name" value="DUF7356"/>
    <property type="match status" value="1"/>
</dbReference>
<evidence type="ECO:0000256" key="1">
    <source>
        <dbReference type="SAM" id="MobiDB-lite"/>
    </source>
</evidence>
<evidence type="ECO:0000256" key="2">
    <source>
        <dbReference type="SAM" id="Phobius"/>
    </source>
</evidence>
<dbReference type="AlphaFoldDB" id="A0AAV1AV36"/>
<feature type="region of interest" description="Disordered" evidence="1">
    <location>
        <begin position="48"/>
        <end position="98"/>
    </location>
</feature>
<feature type="region of interest" description="Disordered" evidence="1">
    <location>
        <begin position="129"/>
        <end position="172"/>
    </location>
</feature>
<dbReference type="EMBL" id="OX451740">
    <property type="protein sequence ID" value="CAI8612939.1"/>
    <property type="molecule type" value="Genomic_DNA"/>
</dbReference>
<feature type="compositionally biased region" description="Polar residues" evidence="1">
    <location>
        <begin position="70"/>
        <end position="86"/>
    </location>
</feature>
<feature type="compositionally biased region" description="Pro residues" evidence="1">
    <location>
        <begin position="129"/>
        <end position="148"/>
    </location>
</feature>
<keyword evidence="2" id="KW-1133">Transmembrane helix</keyword>
<feature type="domain" description="DUF7356" evidence="4">
    <location>
        <begin position="174"/>
        <end position="271"/>
    </location>
</feature>
<evidence type="ECO:0000259" key="4">
    <source>
        <dbReference type="Pfam" id="PF24053"/>
    </source>
</evidence>
<feature type="compositionally biased region" description="Basic and acidic residues" evidence="1">
    <location>
        <begin position="149"/>
        <end position="172"/>
    </location>
</feature>
<keyword evidence="2" id="KW-0812">Transmembrane</keyword>
<dbReference type="PANTHER" id="PTHR34200:SF2">
    <property type="entry name" value="TRANSMEMBRANE PROTEIN"/>
    <property type="match status" value="1"/>
</dbReference>
<name>A0AAV1AV36_VICFA</name>
<protein>
    <recommendedName>
        <fullName evidence="4">DUF7356 domain-containing protein</fullName>
    </recommendedName>
</protein>
<feature type="signal peptide" evidence="3">
    <location>
        <begin position="1"/>
        <end position="22"/>
    </location>
</feature>
<evidence type="ECO:0000313" key="6">
    <source>
        <dbReference type="Proteomes" id="UP001157006"/>
    </source>
</evidence>
<evidence type="ECO:0000313" key="5">
    <source>
        <dbReference type="EMBL" id="CAI8612939.1"/>
    </source>
</evidence>
<organism evidence="5 6">
    <name type="scientific">Vicia faba</name>
    <name type="common">Broad bean</name>
    <name type="synonym">Faba vulgaris</name>
    <dbReference type="NCBI Taxonomy" id="3906"/>
    <lineage>
        <taxon>Eukaryota</taxon>
        <taxon>Viridiplantae</taxon>
        <taxon>Streptophyta</taxon>
        <taxon>Embryophyta</taxon>
        <taxon>Tracheophyta</taxon>
        <taxon>Spermatophyta</taxon>
        <taxon>Magnoliopsida</taxon>
        <taxon>eudicotyledons</taxon>
        <taxon>Gunneridae</taxon>
        <taxon>Pentapetalae</taxon>
        <taxon>rosids</taxon>
        <taxon>fabids</taxon>
        <taxon>Fabales</taxon>
        <taxon>Fabaceae</taxon>
        <taxon>Papilionoideae</taxon>
        <taxon>50 kb inversion clade</taxon>
        <taxon>NPAAA clade</taxon>
        <taxon>Hologalegina</taxon>
        <taxon>IRL clade</taxon>
        <taxon>Fabeae</taxon>
        <taxon>Vicia</taxon>
    </lineage>
</organism>
<evidence type="ECO:0000256" key="3">
    <source>
        <dbReference type="SAM" id="SignalP"/>
    </source>
</evidence>
<reference evidence="5 6" key="1">
    <citation type="submission" date="2023-01" db="EMBL/GenBank/DDBJ databases">
        <authorList>
            <person name="Kreplak J."/>
        </authorList>
    </citation>
    <scope>NUCLEOTIDE SEQUENCE [LARGE SCALE GENOMIC DNA]</scope>
</reference>
<dbReference type="InterPro" id="IPR055780">
    <property type="entry name" value="DUF7356"/>
</dbReference>
<gene>
    <name evidence="5" type="ORF">VFH_V058480</name>
</gene>
<proteinExistence type="predicted"/>
<feature type="transmembrane region" description="Helical" evidence="2">
    <location>
        <begin position="292"/>
        <end position="312"/>
    </location>
</feature>
<keyword evidence="3" id="KW-0732">Signal</keyword>
<dbReference type="Proteomes" id="UP001157006">
    <property type="component" value="Chromosome 5"/>
</dbReference>
<dbReference type="PRINTS" id="PR01217">
    <property type="entry name" value="PRICHEXTENSN"/>
</dbReference>
<keyword evidence="2" id="KW-0472">Membrane</keyword>
<accession>A0AAV1AV36</accession>
<feature type="chain" id="PRO_5043348124" description="DUF7356 domain-containing protein" evidence="3">
    <location>
        <begin position="23"/>
        <end position="390"/>
    </location>
</feature>
<keyword evidence="6" id="KW-1185">Reference proteome</keyword>
<sequence length="390" mass="42471">MGRHTLLKLLLFSLIVFHGVESSFVRKLIDSIPIKDSPDLNNKVGEEKKKEIDANVSSVPPPQSLPKVENVNNRDVNQKENSSTSITPPPVPVNTITPPVSVPVTATTPPPPPVPVPVTVTTPPPPPVPVPVTAPPPHVPATAPPPVPKKTEDGVDGGKDQEEKKVKEEEVKFSHSTTNDTCEGLNTCTDDGVMAACISNKDSKNLVVLLRNKGDGSIKVKLRSDYESNLGDVEVDKNKTEKVTIKRIHSENTQLTLDAGKGDCVLHTATPIPESYFLHFPSYDKILTPINGAYFLIFAVLVFGGICACCMFRKKHRDEIPYQELEMALPESAAATNMESAEGWDQVWDDDWDDNVAVKSPSVRHAGSISANGLTARSLNKDGWEDNWDD</sequence>